<keyword evidence="2 3" id="KW-0378">Hydrolase</keyword>
<reference evidence="6 7" key="1">
    <citation type="submission" date="2019-04" db="EMBL/GenBank/DDBJ databases">
        <title>Friends and foes A comparative genomics study of 23 Aspergillus species from section Flavi.</title>
        <authorList>
            <consortium name="DOE Joint Genome Institute"/>
            <person name="Kjaerbolling I."/>
            <person name="Vesth T."/>
            <person name="Frisvad J.C."/>
            <person name="Nybo J.L."/>
            <person name="Theobald S."/>
            <person name="Kildgaard S."/>
            <person name="Isbrandt T."/>
            <person name="Kuo A."/>
            <person name="Sato A."/>
            <person name="Lyhne E.K."/>
            <person name="Kogle M.E."/>
            <person name="Wiebenga A."/>
            <person name="Kun R.S."/>
            <person name="Lubbers R.J."/>
            <person name="Makela M.R."/>
            <person name="Barry K."/>
            <person name="Chovatia M."/>
            <person name="Clum A."/>
            <person name="Daum C."/>
            <person name="Haridas S."/>
            <person name="He G."/>
            <person name="LaButti K."/>
            <person name="Lipzen A."/>
            <person name="Mondo S."/>
            <person name="Riley R."/>
            <person name="Salamov A."/>
            <person name="Simmons B.A."/>
            <person name="Magnuson J.K."/>
            <person name="Henrissat B."/>
            <person name="Mortensen U.H."/>
            <person name="Larsen T.O."/>
            <person name="Devries R.P."/>
            <person name="Grigoriev I.V."/>
            <person name="Machida M."/>
            <person name="Baker S.E."/>
            <person name="Andersen M.R."/>
        </authorList>
    </citation>
    <scope>NUCLEOTIDE SEQUENCE [LARGE SCALE GENOMIC DNA]</scope>
    <source>
        <strain evidence="6 7">CBS 117625</strain>
    </source>
</reference>
<dbReference type="GeneID" id="43643484"/>
<dbReference type="InterPro" id="IPR002018">
    <property type="entry name" value="CarbesteraseB"/>
</dbReference>
<dbReference type="Pfam" id="PF00135">
    <property type="entry name" value="COesterase"/>
    <property type="match status" value="2"/>
</dbReference>
<dbReference type="PANTHER" id="PTHR43918">
    <property type="entry name" value="ACETYLCHOLINESTERASE"/>
    <property type="match status" value="1"/>
</dbReference>
<dbReference type="Proteomes" id="UP000325672">
    <property type="component" value="Unassembled WGS sequence"/>
</dbReference>
<dbReference type="Gene3D" id="3.40.50.1820">
    <property type="entry name" value="alpha/beta hydrolase"/>
    <property type="match status" value="1"/>
</dbReference>
<sequence>MKIVLPLFATAWSLLGTSNADWIVGQSVPTTSGLVIGHAAADASEVSEYVGIPYAQPPLGNLRFQPPVAYHGDGTINATSFVSSTLRCLSAITLTLFLLLTPTVSQGPSCIQPPSAASNNTTSAPPQNLGIPPMSPVAFTTDEYAESEDCLTLNVWTKPQTGEKKKAVLVWIYGGAYVSGSSNQPGYRGQFIADQTDVIVVSMNYRVNIFGFPGDPASPANLGLRDVRLALEWIRDNIAQFGGDTARITIFGQSAGAGIVDFYSFAYADDPIASGFIEMSATLYGFPALTAEESNDRWFHVTRLVGCGDATSNPEAVSTCMVNRTVDEILAGYDPATVPLNPSPYGPVVDNDVVFSSYLDRRAAKGGYLIGNTQNEAGLFKLLQPPQSEAYWNDFNDRLYTCADKVRIEQSIADGNPTWRYRYFGDFPNLVLSTTPPSGAYHGSELGPLFDTVNQTLLKSTAAEVAVGDYLREVWSSFAKDPRRGLDAFWPQYTEMGSSLARIGFNNMTMSLGSGEMYDHVCRWSYDGVSPPAVLGSVH</sequence>
<proteinExistence type="inferred from homology"/>
<accession>A0A5N6T1Y2</accession>
<feature type="compositionally biased region" description="Polar residues" evidence="4">
    <location>
        <begin position="115"/>
        <end position="126"/>
    </location>
</feature>
<feature type="chain" id="PRO_5031589717" description="Carboxylic ester hydrolase" evidence="3">
    <location>
        <begin position="21"/>
        <end position="539"/>
    </location>
</feature>
<evidence type="ECO:0000259" key="5">
    <source>
        <dbReference type="Pfam" id="PF00135"/>
    </source>
</evidence>
<dbReference type="EMBL" id="ML743562">
    <property type="protein sequence ID" value="KAE8140303.1"/>
    <property type="molecule type" value="Genomic_DNA"/>
</dbReference>
<dbReference type="AlphaFoldDB" id="A0A5N6T1Y2"/>
<dbReference type="OrthoDB" id="408631at2759"/>
<gene>
    <name evidence="6" type="ORF">BDV38DRAFT_280299</name>
</gene>
<comment type="similarity">
    <text evidence="1 3">Belongs to the type-B carboxylesterase/lipase family.</text>
</comment>
<dbReference type="RefSeq" id="XP_031916366.1">
    <property type="nucleotide sequence ID" value="XM_032059274.1"/>
</dbReference>
<evidence type="ECO:0000313" key="7">
    <source>
        <dbReference type="Proteomes" id="UP000325672"/>
    </source>
</evidence>
<feature type="domain" description="Carboxylesterase type B" evidence="5">
    <location>
        <begin position="27"/>
        <end position="83"/>
    </location>
</feature>
<evidence type="ECO:0000256" key="4">
    <source>
        <dbReference type="SAM" id="MobiDB-lite"/>
    </source>
</evidence>
<name>A0A5N6T1Y2_ASPPS</name>
<dbReference type="PROSITE" id="PS00122">
    <property type="entry name" value="CARBOXYLESTERASE_B_1"/>
    <property type="match status" value="1"/>
</dbReference>
<dbReference type="InterPro" id="IPR050654">
    <property type="entry name" value="AChE-related_enzymes"/>
</dbReference>
<organism evidence="6 7">
    <name type="scientific">Aspergillus pseudotamarii</name>
    <dbReference type="NCBI Taxonomy" id="132259"/>
    <lineage>
        <taxon>Eukaryota</taxon>
        <taxon>Fungi</taxon>
        <taxon>Dikarya</taxon>
        <taxon>Ascomycota</taxon>
        <taxon>Pezizomycotina</taxon>
        <taxon>Eurotiomycetes</taxon>
        <taxon>Eurotiomycetidae</taxon>
        <taxon>Eurotiales</taxon>
        <taxon>Aspergillaceae</taxon>
        <taxon>Aspergillus</taxon>
        <taxon>Aspergillus subgen. Circumdati</taxon>
    </lineage>
</organism>
<evidence type="ECO:0000256" key="2">
    <source>
        <dbReference type="ARBA" id="ARBA00022801"/>
    </source>
</evidence>
<evidence type="ECO:0000313" key="6">
    <source>
        <dbReference type="EMBL" id="KAE8140303.1"/>
    </source>
</evidence>
<protein>
    <recommendedName>
        <fullName evidence="3">Carboxylic ester hydrolase</fullName>
        <ecNumber evidence="3">3.1.1.-</ecNumber>
    </recommendedName>
</protein>
<dbReference type="InterPro" id="IPR019826">
    <property type="entry name" value="Carboxylesterase_B_AS"/>
</dbReference>
<evidence type="ECO:0000256" key="1">
    <source>
        <dbReference type="ARBA" id="ARBA00005964"/>
    </source>
</evidence>
<keyword evidence="3" id="KW-0732">Signal</keyword>
<dbReference type="SUPFAM" id="SSF53474">
    <property type="entry name" value="alpha/beta-Hydrolases"/>
    <property type="match status" value="1"/>
</dbReference>
<keyword evidence="7" id="KW-1185">Reference proteome</keyword>
<feature type="region of interest" description="Disordered" evidence="4">
    <location>
        <begin position="110"/>
        <end position="129"/>
    </location>
</feature>
<feature type="domain" description="Carboxylesterase type B" evidence="5">
    <location>
        <begin position="104"/>
        <end position="388"/>
    </location>
</feature>
<dbReference type="GO" id="GO:0052689">
    <property type="term" value="F:carboxylic ester hydrolase activity"/>
    <property type="evidence" value="ECO:0007669"/>
    <property type="project" value="TreeGrafter"/>
</dbReference>
<dbReference type="EC" id="3.1.1.-" evidence="3"/>
<feature type="signal peptide" evidence="3">
    <location>
        <begin position="1"/>
        <end position="20"/>
    </location>
</feature>
<dbReference type="InterPro" id="IPR029058">
    <property type="entry name" value="AB_hydrolase_fold"/>
</dbReference>
<evidence type="ECO:0000256" key="3">
    <source>
        <dbReference type="RuleBase" id="RU361235"/>
    </source>
</evidence>
<dbReference type="PANTHER" id="PTHR43918:SF4">
    <property type="entry name" value="CARBOXYLIC ESTER HYDROLASE"/>
    <property type="match status" value="1"/>
</dbReference>